<evidence type="ECO:0000256" key="1">
    <source>
        <dbReference type="ARBA" id="ARBA00022450"/>
    </source>
</evidence>
<reference evidence="5" key="1">
    <citation type="submission" date="2013-11" db="EMBL/GenBank/DDBJ databases">
        <title>Genome sequence of the fusiform rust pathogen reveals effectors for host alternation and coevolution with pine.</title>
        <authorList>
            <consortium name="DOE Joint Genome Institute"/>
            <person name="Smith K."/>
            <person name="Pendleton A."/>
            <person name="Kubisiak T."/>
            <person name="Anderson C."/>
            <person name="Salamov A."/>
            <person name="Aerts A."/>
            <person name="Riley R."/>
            <person name="Clum A."/>
            <person name="Lindquist E."/>
            <person name="Ence D."/>
            <person name="Campbell M."/>
            <person name="Kronenberg Z."/>
            <person name="Feau N."/>
            <person name="Dhillon B."/>
            <person name="Hamelin R."/>
            <person name="Burleigh J."/>
            <person name="Smith J."/>
            <person name="Yandell M."/>
            <person name="Nelson C."/>
            <person name="Grigoriev I."/>
            <person name="Davis J."/>
        </authorList>
    </citation>
    <scope>NUCLEOTIDE SEQUENCE</scope>
    <source>
        <strain evidence="5">G11</strain>
    </source>
</reference>
<organism evidence="5 6">
    <name type="scientific">Cronartium quercuum f. sp. fusiforme G11</name>
    <dbReference type="NCBI Taxonomy" id="708437"/>
    <lineage>
        <taxon>Eukaryota</taxon>
        <taxon>Fungi</taxon>
        <taxon>Dikarya</taxon>
        <taxon>Basidiomycota</taxon>
        <taxon>Pucciniomycotina</taxon>
        <taxon>Pucciniomycetes</taxon>
        <taxon>Pucciniales</taxon>
        <taxon>Coleosporiaceae</taxon>
        <taxon>Cronartium</taxon>
    </lineage>
</organism>
<keyword evidence="1" id="KW-0596">Phosphopantetheine</keyword>
<evidence type="ECO:0000259" key="3">
    <source>
        <dbReference type="Pfam" id="PF00501"/>
    </source>
</evidence>
<dbReference type="OrthoDB" id="429813at2759"/>
<dbReference type="InterPro" id="IPR009081">
    <property type="entry name" value="PP-bd_ACP"/>
</dbReference>
<gene>
    <name evidence="5" type="ORF">CROQUDRAFT_36660</name>
</gene>
<dbReference type="PANTHER" id="PTHR43439:SF2">
    <property type="entry name" value="ENZYME, PUTATIVE (JCVI)-RELATED"/>
    <property type="match status" value="1"/>
</dbReference>
<dbReference type="SUPFAM" id="SSF56801">
    <property type="entry name" value="Acetyl-CoA synthetase-like"/>
    <property type="match status" value="1"/>
</dbReference>
<dbReference type="Pfam" id="PF00550">
    <property type="entry name" value="PP-binding"/>
    <property type="match status" value="1"/>
</dbReference>
<dbReference type="Pfam" id="PF23562">
    <property type="entry name" value="AMP-binding_C_3"/>
    <property type="match status" value="1"/>
</dbReference>
<dbReference type="AlphaFoldDB" id="A0A9P6NSU8"/>
<dbReference type="Pfam" id="PF00501">
    <property type="entry name" value="AMP-binding"/>
    <property type="match status" value="1"/>
</dbReference>
<evidence type="ECO:0000256" key="2">
    <source>
        <dbReference type="ARBA" id="ARBA00022553"/>
    </source>
</evidence>
<dbReference type="InterPro" id="IPR051414">
    <property type="entry name" value="Adenylate-forming_Reductase"/>
</dbReference>
<dbReference type="Gene3D" id="3.40.50.12780">
    <property type="entry name" value="N-terminal domain of ligase-like"/>
    <property type="match status" value="1"/>
</dbReference>
<keyword evidence="2" id="KW-0597">Phosphoprotein</keyword>
<dbReference type="PANTHER" id="PTHR43439">
    <property type="entry name" value="PHENYLACETATE-COENZYME A LIGASE"/>
    <property type="match status" value="1"/>
</dbReference>
<dbReference type="InterPro" id="IPR042099">
    <property type="entry name" value="ANL_N_sf"/>
</dbReference>
<evidence type="ECO:0008006" key="7">
    <source>
        <dbReference type="Google" id="ProtNLM"/>
    </source>
</evidence>
<dbReference type="Proteomes" id="UP000886653">
    <property type="component" value="Unassembled WGS sequence"/>
</dbReference>
<name>A0A9P6NSU8_9BASI</name>
<dbReference type="InterPro" id="IPR000873">
    <property type="entry name" value="AMP-dep_synth/lig_dom"/>
</dbReference>
<feature type="domain" description="Carrier" evidence="4">
    <location>
        <begin position="608"/>
        <end position="680"/>
    </location>
</feature>
<dbReference type="InterPro" id="IPR036736">
    <property type="entry name" value="ACP-like_sf"/>
</dbReference>
<evidence type="ECO:0000259" key="4">
    <source>
        <dbReference type="Pfam" id="PF00550"/>
    </source>
</evidence>
<sequence length="747" mass="82842">MLPEFKKPDLTTPNLSPEKLLDFHILNNPSYPYGVLAAHENSSNEVITWNEVGNALINITRELNLAAQTQAAATPIVGIFTASESLVYFTLVLAIMRAGCVPFPISPRNSSAAVVHLLKSTGCKTLYVQFDPTLPIHDLETLPVGEQLSRKQIKEILELLPDSFRLNLLEFPAAYTLFPRLANGSAYKPQLDLPQQLARIVTPDRPAWAPVLIVHSSGTTAFPKPIYINRLSFHAWLTAPLCSEFPWQGQLISAMILPAFHAMGIHYGVVINLSAGTISGLFRPEVGSDGRAITKSPNAVNVMEAMRSLGCAVTIVSPFMLAEFASDPSNIEFLRTMKRVGFGGGPMDVGIGNKLVREGVKLAVLYGSTEVGPVSALFPDPYSGENWEYFKISPHLVTRLIPQDEAEGLYELVVLSSATHRCSLAQLETSFEPQTYHTNDIVYKHPTLPLYRVVGRIDDQIILSTSEKTNPGPMEAIMVFNPAIKGALMFGRGKPANGVIIEPEDGFLVDVMDREAVDRYIDLIWPSIEEANKFAPSHSRLTRDLIMVIDPRVTPLPKTSKGQIARVKTLEILAKQIEEIYSRDELAVDKILASMNVRDGSGNVMRESVLAYIQRIVKITLESNPNTDQDLFSQGCDSLAAKHIRSRIIQLFESASDTTPDVPQNIVYQHPTVSGLSEWVFNKLAHVKFHQEPDSDPCVPLREMVKKYSPQVRIDVKSRRSSWRATEYLNSKLKKVGNMTLAKHIFN</sequence>
<dbReference type="EMBL" id="MU167212">
    <property type="protein sequence ID" value="KAG0151603.1"/>
    <property type="molecule type" value="Genomic_DNA"/>
</dbReference>
<proteinExistence type="predicted"/>
<dbReference type="SUPFAM" id="SSF47336">
    <property type="entry name" value="ACP-like"/>
    <property type="match status" value="1"/>
</dbReference>
<protein>
    <recommendedName>
        <fullName evidence="7">Acetyl-CoA synthetase-like protein</fullName>
    </recommendedName>
</protein>
<comment type="caution">
    <text evidence="5">The sequence shown here is derived from an EMBL/GenBank/DDBJ whole genome shotgun (WGS) entry which is preliminary data.</text>
</comment>
<evidence type="ECO:0000313" key="6">
    <source>
        <dbReference type="Proteomes" id="UP000886653"/>
    </source>
</evidence>
<feature type="domain" description="AMP-dependent synthetase/ligase" evidence="3">
    <location>
        <begin position="82"/>
        <end position="380"/>
    </location>
</feature>
<keyword evidence="6" id="KW-1185">Reference proteome</keyword>
<evidence type="ECO:0000313" key="5">
    <source>
        <dbReference type="EMBL" id="KAG0151603.1"/>
    </source>
</evidence>
<accession>A0A9P6NSU8</accession>